<reference evidence="2 3" key="1">
    <citation type="submission" date="2018-11" db="EMBL/GenBank/DDBJ databases">
        <title>Sequencing the genomes of 1000 actinobacteria strains.</title>
        <authorList>
            <person name="Klenk H.-P."/>
        </authorList>
    </citation>
    <scope>NUCLEOTIDE SEQUENCE [LARGE SCALE GENOMIC DNA]</scope>
    <source>
        <strain evidence="2 3">DSM 44231</strain>
    </source>
</reference>
<dbReference type="InterPro" id="IPR036388">
    <property type="entry name" value="WH-like_DNA-bd_sf"/>
</dbReference>
<dbReference type="GO" id="GO:0003700">
    <property type="term" value="F:DNA-binding transcription factor activity"/>
    <property type="evidence" value="ECO:0007669"/>
    <property type="project" value="InterPro"/>
</dbReference>
<dbReference type="GO" id="GO:0003677">
    <property type="term" value="F:DNA binding"/>
    <property type="evidence" value="ECO:0007669"/>
    <property type="project" value="UniProtKB-KW"/>
</dbReference>
<dbReference type="RefSeq" id="WP_123746714.1">
    <property type="nucleotide sequence ID" value="NZ_RJKM01000001.1"/>
</dbReference>
<dbReference type="SUPFAM" id="SSF46785">
    <property type="entry name" value="Winged helix' DNA-binding domain"/>
    <property type="match status" value="1"/>
</dbReference>
<dbReference type="PANTHER" id="PTHR33164">
    <property type="entry name" value="TRANSCRIPTIONAL REGULATOR, MARR FAMILY"/>
    <property type="match status" value="1"/>
</dbReference>
<dbReference type="InterPro" id="IPR036390">
    <property type="entry name" value="WH_DNA-bd_sf"/>
</dbReference>
<keyword evidence="2" id="KW-0238">DNA-binding</keyword>
<gene>
    <name evidence="2" type="ORF">EDD40_7078</name>
</gene>
<dbReference type="Proteomes" id="UP000268727">
    <property type="component" value="Unassembled WGS sequence"/>
</dbReference>
<proteinExistence type="predicted"/>
<evidence type="ECO:0000313" key="2">
    <source>
        <dbReference type="EMBL" id="ROP41642.1"/>
    </source>
</evidence>
<name>A0A3N1HH42_9PSEU</name>
<dbReference type="GO" id="GO:0006950">
    <property type="term" value="P:response to stress"/>
    <property type="evidence" value="ECO:0007669"/>
    <property type="project" value="TreeGrafter"/>
</dbReference>
<comment type="caution">
    <text evidence="2">The sequence shown here is derived from an EMBL/GenBank/DDBJ whole genome shotgun (WGS) entry which is preliminary data.</text>
</comment>
<dbReference type="InterPro" id="IPR000835">
    <property type="entry name" value="HTH_MarR-typ"/>
</dbReference>
<organism evidence="2 3">
    <name type="scientific">Saccharothrix texasensis</name>
    <dbReference type="NCBI Taxonomy" id="103734"/>
    <lineage>
        <taxon>Bacteria</taxon>
        <taxon>Bacillati</taxon>
        <taxon>Actinomycetota</taxon>
        <taxon>Actinomycetes</taxon>
        <taxon>Pseudonocardiales</taxon>
        <taxon>Pseudonocardiaceae</taxon>
        <taxon>Saccharothrix</taxon>
    </lineage>
</organism>
<keyword evidence="3" id="KW-1185">Reference proteome</keyword>
<dbReference type="AlphaFoldDB" id="A0A3N1HH42"/>
<protein>
    <submittedName>
        <fullName evidence="2">DNA-binding MarR family transcriptional regulator</fullName>
    </submittedName>
</protein>
<dbReference type="SMART" id="SM00347">
    <property type="entry name" value="HTH_MARR"/>
    <property type="match status" value="1"/>
</dbReference>
<feature type="domain" description="HTH marR-type" evidence="1">
    <location>
        <begin position="11"/>
        <end position="142"/>
    </location>
</feature>
<dbReference type="OrthoDB" id="5511415at2"/>
<dbReference type="PANTHER" id="PTHR33164:SF43">
    <property type="entry name" value="HTH-TYPE TRANSCRIPTIONAL REPRESSOR YETL"/>
    <property type="match status" value="1"/>
</dbReference>
<evidence type="ECO:0000313" key="3">
    <source>
        <dbReference type="Proteomes" id="UP000268727"/>
    </source>
</evidence>
<dbReference type="Gene3D" id="1.10.10.10">
    <property type="entry name" value="Winged helix-like DNA-binding domain superfamily/Winged helix DNA-binding domain"/>
    <property type="match status" value="1"/>
</dbReference>
<dbReference type="Pfam" id="PF12802">
    <property type="entry name" value="MarR_2"/>
    <property type="match status" value="1"/>
</dbReference>
<accession>A0A3N1HH42</accession>
<evidence type="ECO:0000259" key="1">
    <source>
        <dbReference type="PROSITE" id="PS50995"/>
    </source>
</evidence>
<sequence>MTDLSDRGREFSNLLVEVFRVNGLLLAAGDGLAEPAGLTSARWQVLGVVDHGPRTIAQVARVMGLTRQAVRQTAAGLVRDGMAEFRDNVRDRRARLLALTPRGRSALREVELRQAAWANDVAARMSLAELRAVTGTLRDLGDLVEER</sequence>
<dbReference type="PROSITE" id="PS50995">
    <property type="entry name" value="HTH_MARR_2"/>
    <property type="match status" value="1"/>
</dbReference>
<dbReference type="EMBL" id="RJKM01000001">
    <property type="protein sequence ID" value="ROP41642.1"/>
    <property type="molecule type" value="Genomic_DNA"/>
</dbReference>
<dbReference type="InterPro" id="IPR039422">
    <property type="entry name" value="MarR/SlyA-like"/>
</dbReference>